<feature type="transmembrane region" description="Helical" evidence="4">
    <location>
        <begin position="12"/>
        <end position="29"/>
    </location>
</feature>
<sequence length="172" mass="19574">MNPNNPEVWQSYLFFVLTNLAYFNTARIAKLYSKCLRMLSNLNEGIIQSHEAPPNLTLFMLDIFSQLCFVLRSCGYSERAVATFQALIEFNFFCDPSTQLLSVSEKIACFEPFWDSGAARIGEDEAIGWAATVSKAKIVSNKIVSESDLNSFEDDILYQKLPLGQTWLKFER</sequence>
<dbReference type="OrthoDB" id="297219at2759"/>
<dbReference type="PANTHER" id="PTHR13471">
    <property type="entry name" value="TETRATRICOPEPTIDE-LIKE HELICAL"/>
    <property type="match status" value="1"/>
</dbReference>
<keyword evidence="4" id="KW-0812">Transmembrane</keyword>
<evidence type="ECO:0000256" key="4">
    <source>
        <dbReference type="SAM" id="Phobius"/>
    </source>
</evidence>
<evidence type="ECO:0000256" key="2">
    <source>
        <dbReference type="ARBA" id="ARBA00009265"/>
    </source>
</evidence>
<dbReference type="Proteomes" id="UP000054359">
    <property type="component" value="Unassembled WGS sequence"/>
</dbReference>
<evidence type="ECO:0000313" key="5">
    <source>
        <dbReference type="EMBL" id="KFM77439.1"/>
    </source>
</evidence>
<dbReference type="GO" id="GO:0071013">
    <property type="term" value="C:catalytic step 2 spliceosome"/>
    <property type="evidence" value="ECO:0007669"/>
    <property type="project" value="TreeGrafter"/>
</dbReference>
<dbReference type="GO" id="GO:1902369">
    <property type="term" value="P:negative regulation of RNA catabolic process"/>
    <property type="evidence" value="ECO:0007669"/>
    <property type="project" value="TreeGrafter"/>
</dbReference>
<proteinExistence type="inferred from homology"/>
<dbReference type="PANTHER" id="PTHR13471:SF0">
    <property type="entry name" value="NUCLEAR EXOSOME REGULATOR NRDE2"/>
    <property type="match status" value="1"/>
</dbReference>
<dbReference type="EMBL" id="KK120065">
    <property type="protein sequence ID" value="KFM77439.1"/>
    <property type="molecule type" value="Genomic_DNA"/>
</dbReference>
<accession>A0A087UJA0</accession>
<comment type="subcellular location">
    <subcellularLocation>
        <location evidence="1">Nucleus</location>
    </subcellularLocation>
</comment>
<comment type="similarity">
    <text evidence="2">Belongs to the NRDE2 family.</text>
</comment>
<dbReference type="GO" id="GO:0031048">
    <property type="term" value="P:regulatory ncRNA-mediated heterochromatin formation"/>
    <property type="evidence" value="ECO:0007669"/>
    <property type="project" value="TreeGrafter"/>
</dbReference>
<keyword evidence="4" id="KW-0472">Membrane</keyword>
<keyword evidence="4" id="KW-1133">Transmembrane helix</keyword>
<keyword evidence="6" id="KW-1185">Reference proteome</keyword>
<feature type="non-terminal residue" evidence="5">
    <location>
        <position position="172"/>
    </location>
</feature>
<keyword evidence="3" id="KW-0539">Nucleus</keyword>
<evidence type="ECO:0000256" key="1">
    <source>
        <dbReference type="ARBA" id="ARBA00004123"/>
    </source>
</evidence>
<protein>
    <submittedName>
        <fullName evidence="5">Uncharacterized protein</fullName>
    </submittedName>
</protein>
<dbReference type="STRING" id="407821.A0A087UJA0"/>
<dbReference type="Pfam" id="PF08424">
    <property type="entry name" value="NRDE-2"/>
    <property type="match status" value="1"/>
</dbReference>
<evidence type="ECO:0000256" key="3">
    <source>
        <dbReference type="ARBA" id="ARBA00023242"/>
    </source>
</evidence>
<evidence type="ECO:0000313" key="6">
    <source>
        <dbReference type="Proteomes" id="UP000054359"/>
    </source>
</evidence>
<gene>
    <name evidence="5" type="ORF">X975_09706</name>
</gene>
<reference evidence="5 6" key="1">
    <citation type="submission" date="2013-11" db="EMBL/GenBank/DDBJ databases">
        <title>Genome sequencing of Stegodyphus mimosarum.</title>
        <authorList>
            <person name="Bechsgaard J."/>
        </authorList>
    </citation>
    <scope>NUCLEOTIDE SEQUENCE [LARGE SCALE GENOMIC DNA]</scope>
</reference>
<dbReference type="AlphaFoldDB" id="A0A087UJA0"/>
<organism evidence="5 6">
    <name type="scientific">Stegodyphus mimosarum</name>
    <name type="common">African social velvet spider</name>
    <dbReference type="NCBI Taxonomy" id="407821"/>
    <lineage>
        <taxon>Eukaryota</taxon>
        <taxon>Metazoa</taxon>
        <taxon>Ecdysozoa</taxon>
        <taxon>Arthropoda</taxon>
        <taxon>Chelicerata</taxon>
        <taxon>Arachnida</taxon>
        <taxon>Araneae</taxon>
        <taxon>Araneomorphae</taxon>
        <taxon>Entelegynae</taxon>
        <taxon>Eresoidea</taxon>
        <taxon>Eresidae</taxon>
        <taxon>Stegodyphus</taxon>
    </lineage>
</organism>
<dbReference type="InterPro" id="IPR013633">
    <property type="entry name" value="NRDE-2"/>
</dbReference>
<name>A0A087UJA0_STEMI</name>